<dbReference type="GO" id="GO:0006281">
    <property type="term" value="P:DNA repair"/>
    <property type="evidence" value="ECO:0007669"/>
    <property type="project" value="UniProtKB-KW"/>
</dbReference>
<dbReference type="GO" id="GO:0006355">
    <property type="term" value="P:regulation of DNA-templated transcription"/>
    <property type="evidence" value="ECO:0007669"/>
    <property type="project" value="InterPro"/>
</dbReference>
<keyword evidence="6" id="KW-0742">SOS response</keyword>
<dbReference type="GO" id="GO:0009432">
    <property type="term" value="P:SOS response"/>
    <property type="evidence" value="ECO:0007669"/>
    <property type="project" value="UniProtKB-KW"/>
</dbReference>
<evidence type="ECO:0000256" key="4">
    <source>
        <dbReference type="ARBA" id="ARBA00022813"/>
    </source>
</evidence>
<reference evidence="9 10" key="1">
    <citation type="submission" date="2014-05" db="EMBL/GenBank/DDBJ databases">
        <title>ATOL: Assembling a taxonomically balanced genome-scale reconstruction of the evolutionary history of the Enterobacteriaceae.</title>
        <authorList>
            <person name="Plunkett G.III."/>
            <person name="Neeno-Eckwall E.C."/>
            <person name="Glasner J.D."/>
            <person name="Perna N.T."/>
        </authorList>
    </citation>
    <scope>NUCLEOTIDE SEQUENCE [LARGE SCALE GENOMIC DNA]</scope>
    <source>
        <strain evidence="9 10">ATCC 33852</strain>
    </source>
</reference>
<dbReference type="SUPFAM" id="SSF51306">
    <property type="entry name" value="LexA/Signal peptidase"/>
    <property type="match status" value="1"/>
</dbReference>
<protein>
    <submittedName>
        <fullName evidence="9">S24 family peptidase</fullName>
    </submittedName>
</protein>
<keyword evidence="2" id="KW-0227">DNA damage</keyword>
<evidence type="ECO:0000256" key="6">
    <source>
        <dbReference type="ARBA" id="ARBA00023236"/>
    </source>
</evidence>
<evidence type="ECO:0000256" key="2">
    <source>
        <dbReference type="ARBA" id="ARBA00022763"/>
    </source>
</evidence>
<evidence type="ECO:0000259" key="8">
    <source>
        <dbReference type="Pfam" id="PF00717"/>
    </source>
</evidence>
<dbReference type="GeneID" id="78382372"/>
<dbReference type="PANTHER" id="PTHR33516">
    <property type="entry name" value="LEXA REPRESSOR"/>
    <property type="match status" value="1"/>
</dbReference>
<dbReference type="InterPro" id="IPR015927">
    <property type="entry name" value="Peptidase_S24_S26A/B/C"/>
</dbReference>
<accession>A0A085G0Z5</accession>
<dbReference type="NCBIfam" id="NF007621">
    <property type="entry name" value="PRK10276.1"/>
    <property type="match status" value="1"/>
</dbReference>
<dbReference type="RefSeq" id="WP_034795755.1">
    <property type="nucleotide sequence ID" value="NZ_JMPJ01000075.1"/>
</dbReference>
<evidence type="ECO:0000256" key="3">
    <source>
        <dbReference type="ARBA" id="ARBA00022801"/>
    </source>
</evidence>
<dbReference type="PANTHER" id="PTHR33516:SF2">
    <property type="entry name" value="LEXA REPRESSOR-RELATED"/>
    <property type="match status" value="1"/>
</dbReference>
<evidence type="ECO:0000256" key="5">
    <source>
        <dbReference type="ARBA" id="ARBA00023204"/>
    </source>
</evidence>
<dbReference type="Pfam" id="PF00717">
    <property type="entry name" value="Peptidase_S24"/>
    <property type="match status" value="1"/>
</dbReference>
<dbReference type="GO" id="GO:0016787">
    <property type="term" value="F:hydrolase activity"/>
    <property type="evidence" value="ECO:0007669"/>
    <property type="project" value="UniProtKB-KW"/>
</dbReference>
<gene>
    <name evidence="9" type="ORF">GEAM_4241</name>
</gene>
<dbReference type="InterPro" id="IPR036286">
    <property type="entry name" value="LexA/Signal_pep-like_sf"/>
</dbReference>
<feature type="domain" description="Peptidase S24/S26A/S26B/S26C" evidence="8">
    <location>
        <begin position="16"/>
        <end position="132"/>
    </location>
</feature>
<comment type="similarity">
    <text evidence="1 7">Belongs to the peptidase S24 family.</text>
</comment>
<keyword evidence="5" id="KW-0234">DNA repair</keyword>
<evidence type="ECO:0000313" key="10">
    <source>
        <dbReference type="Proteomes" id="UP000028640"/>
    </source>
</evidence>
<dbReference type="InterPro" id="IPR039418">
    <property type="entry name" value="LexA-like"/>
</dbReference>
<dbReference type="Proteomes" id="UP000028640">
    <property type="component" value="Unassembled WGS sequence"/>
</dbReference>
<evidence type="ECO:0000256" key="1">
    <source>
        <dbReference type="ARBA" id="ARBA00007484"/>
    </source>
</evidence>
<sequence length="140" mass="15320">MNIFYPVPEPLKLSIPFFQDKVQAGFPSPAQDYIEKGIDLNELCVNHPAATYFVMATGMSMVDAGIYEGSLLVVDRSLQAKHGDIIIASVAGEYTVKRLCTHPVLQLIPMNPDFPPIVLHDGGDELEVFGVVTFTINGLQ</sequence>
<evidence type="ECO:0000256" key="7">
    <source>
        <dbReference type="RuleBase" id="RU003991"/>
    </source>
</evidence>
<organism evidence="9 10">
    <name type="scientific">Ewingella americana (strain ATCC 33852 / DSM 4580 / CCUG 14506 / JCM 5911 / LMG 7869 / NCTC 12157 / CDC 1468-78)</name>
    <dbReference type="NCBI Taxonomy" id="910964"/>
    <lineage>
        <taxon>Bacteria</taxon>
        <taxon>Pseudomonadati</taxon>
        <taxon>Pseudomonadota</taxon>
        <taxon>Gammaproteobacteria</taxon>
        <taxon>Enterobacterales</taxon>
        <taxon>Yersiniaceae</taxon>
        <taxon>Ewingella</taxon>
    </lineage>
</organism>
<name>A0A085G0Z5_EWIA3</name>
<keyword evidence="3 7" id="KW-0378">Hydrolase</keyword>
<dbReference type="PRINTS" id="PR00726">
    <property type="entry name" value="LEXASERPTASE"/>
</dbReference>
<evidence type="ECO:0000313" key="9">
    <source>
        <dbReference type="EMBL" id="KFC77390.1"/>
    </source>
</evidence>
<dbReference type="STRING" id="910964.GEAM_4241"/>
<dbReference type="InterPro" id="IPR050077">
    <property type="entry name" value="LexA_repressor"/>
</dbReference>
<dbReference type="EMBL" id="JMPJ01000075">
    <property type="protein sequence ID" value="KFC77390.1"/>
    <property type="molecule type" value="Genomic_DNA"/>
</dbReference>
<keyword evidence="10" id="KW-1185">Reference proteome</keyword>
<dbReference type="AlphaFoldDB" id="A0A085G0Z5"/>
<proteinExistence type="inferred from homology"/>
<dbReference type="Gene3D" id="2.10.109.10">
    <property type="entry name" value="Umud Fragment, subunit A"/>
    <property type="match status" value="1"/>
</dbReference>
<keyword evidence="4 7" id="KW-0068">Autocatalytic cleavage</keyword>
<dbReference type="eggNOG" id="COG1974">
    <property type="taxonomic scope" value="Bacteria"/>
</dbReference>
<dbReference type="OrthoDB" id="9787787at2"/>
<dbReference type="InterPro" id="IPR006197">
    <property type="entry name" value="Peptidase_S24_LexA"/>
</dbReference>
<dbReference type="GO" id="GO:0003677">
    <property type="term" value="F:DNA binding"/>
    <property type="evidence" value="ECO:0007669"/>
    <property type="project" value="InterPro"/>
</dbReference>
<comment type="caution">
    <text evidence="9">The sequence shown here is derived from an EMBL/GenBank/DDBJ whole genome shotgun (WGS) entry which is preliminary data.</text>
</comment>
<dbReference type="CDD" id="cd06529">
    <property type="entry name" value="S24_LexA-like"/>
    <property type="match status" value="1"/>
</dbReference>